<evidence type="ECO:0000313" key="2">
    <source>
        <dbReference type="EMBL" id="KAE8154077.1"/>
    </source>
</evidence>
<protein>
    <recommendedName>
        <fullName evidence="1">Heterokaryon incompatibility domain-containing protein</fullName>
    </recommendedName>
</protein>
<dbReference type="AlphaFoldDB" id="A0A5N6U608"/>
<accession>A0A5N6U608</accession>
<dbReference type="EMBL" id="ML742032">
    <property type="protein sequence ID" value="KAE8154077.1"/>
    <property type="molecule type" value="Genomic_DNA"/>
</dbReference>
<dbReference type="Proteomes" id="UP000325780">
    <property type="component" value="Unassembled WGS sequence"/>
</dbReference>
<evidence type="ECO:0000259" key="1">
    <source>
        <dbReference type="Pfam" id="PF06985"/>
    </source>
</evidence>
<sequence length="144" mass="16294">MIYGQAACVIVWLGASESGPTALKVIHRLGQGDRLESIRESYSEEEDSTDESDLKDYGSFYEKLTDQRCLALSQQNWFCRIWILQEVGVARYINVMSGSVRINGQVFCEGVARLRLPSRILLDVNPVAMSLGEPFDMYRTYKAT</sequence>
<gene>
    <name evidence="2" type="ORF">BDV25DRAFT_136222</name>
</gene>
<feature type="domain" description="Heterokaryon incompatibility" evidence="1">
    <location>
        <begin position="2"/>
        <end position="86"/>
    </location>
</feature>
<keyword evidence="3" id="KW-1185">Reference proteome</keyword>
<name>A0A5N6U608_ASPAV</name>
<dbReference type="Pfam" id="PF06985">
    <property type="entry name" value="HET"/>
    <property type="match status" value="1"/>
</dbReference>
<reference evidence="2 3" key="1">
    <citation type="submission" date="2019-04" db="EMBL/GenBank/DDBJ databases">
        <title>Friends and foes A comparative genomics study of 23 Aspergillus species from section Flavi.</title>
        <authorList>
            <consortium name="DOE Joint Genome Institute"/>
            <person name="Kjaerbolling I."/>
            <person name="Vesth T."/>
            <person name="Frisvad J.C."/>
            <person name="Nybo J.L."/>
            <person name="Theobald S."/>
            <person name="Kildgaard S."/>
            <person name="Isbrandt T."/>
            <person name="Kuo A."/>
            <person name="Sato A."/>
            <person name="Lyhne E.K."/>
            <person name="Kogle M.E."/>
            <person name="Wiebenga A."/>
            <person name="Kun R.S."/>
            <person name="Lubbers R.J."/>
            <person name="Makela M.R."/>
            <person name="Barry K."/>
            <person name="Chovatia M."/>
            <person name="Clum A."/>
            <person name="Daum C."/>
            <person name="Haridas S."/>
            <person name="He G."/>
            <person name="LaButti K."/>
            <person name="Lipzen A."/>
            <person name="Mondo S."/>
            <person name="Riley R."/>
            <person name="Salamov A."/>
            <person name="Simmons B.A."/>
            <person name="Magnuson J.K."/>
            <person name="Henrissat B."/>
            <person name="Mortensen U.H."/>
            <person name="Larsen T.O."/>
            <person name="Devries R.P."/>
            <person name="Grigoriev I.V."/>
            <person name="Machida M."/>
            <person name="Baker S.E."/>
            <person name="Andersen M.R."/>
        </authorList>
    </citation>
    <scope>NUCLEOTIDE SEQUENCE [LARGE SCALE GENOMIC DNA]</scope>
    <source>
        <strain evidence="2 3">IBT 18842</strain>
    </source>
</reference>
<dbReference type="PANTHER" id="PTHR24148">
    <property type="entry name" value="ANKYRIN REPEAT DOMAIN-CONTAINING PROTEIN 39 HOMOLOG-RELATED"/>
    <property type="match status" value="1"/>
</dbReference>
<organism evidence="2 3">
    <name type="scientific">Aspergillus avenaceus</name>
    <dbReference type="NCBI Taxonomy" id="36643"/>
    <lineage>
        <taxon>Eukaryota</taxon>
        <taxon>Fungi</taxon>
        <taxon>Dikarya</taxon>
        <taxon>Ascomycota</taxon>
        <taxon>Pezizomycotina</taxon>
        <taxon>Eurotiomycetes</taxon>
        <taxon>Eurotiomycetidae</taxon>
        <taxon>Eurotiales</taxon>
        <taxon>Aspergillaceae</taxon>
        <taxon>Aspergillus</taxon>
        <taxon>Aspergillus subgen. Circumdati</taxon>
    </lineage>
</organism>
<dbReference type="InterPro" id="IPR052895">
    <property type="entry name" value="HetReg/Transcr_Mod"/>
</dbReference>
<dbReference type="InterPro" id="IPR010730">
    <property type="entry name" value="HET"/>
</dbReference>
<dbReference type="OrthoDB" id="4301841at2759"/>
<dbReference type="PANTHER" id="PTHR24148:SF78">
    <property type="entry name" value="HETEROKARYON INCOMPATIBILITY DOMAIN-CONTAINING PROTEIN"/>
    <property type="match status" value="1"/>
</dbReference>
<evidence type="ECO:0000313" key="3">
    <source>
        <dbReference type="Proteomes" id="UP000325780"/>
    </source>
</evidence>
<proteinExistence type="predicted"/>